<dbReference type="InterPro" id="IPR000719">
    <property type="entry name" value="Prot_kinase_dom"/>
</dbReference>
<dbReference type="EMBL" id="JAINUF010000016">
    <property type="protein sequence ID" value="KAJ8340132.1"/>
    <property type="molecule type" value="Genomic_DNA"/>
</dbReference>
<dbReference type="OrthoDB" id="8960791at2759"/>
<feature type="binding site" evidence="1">
    <location>
        <position position="381"/>
    </location>
    <ligand>
        <name>ATP</name>
        <dbReference type="ChEBI" id="CHEBI:30616"/>
    </ligand>
</feature>
<feature type="region of interest" description="Disordered" evidence="2">
    <location>
        <begin position="105"/>
        <end position="130"/>
    </location>
</feature>
<dbReference type="InterPro" id="IPR011009">
    <property type="entry name" value="Kinase-like_dom_sf"/>
</dbReference>
<comment type="caution">
    <text evidence="4">The sequence shown here is derived from an EMBL/GenBank/DDBJ whole genome shotgun (WGS) entry which is preliminary data.</text>
</comment>
<dbReference type="SUPFAM" id="SSF56112">
    <property type="entry name" value="Protein kinase-like (PK-like)"/>
    <property type="match status" value="1"/>
</dbReference>
<dbReference type="Pfam" id="PF00069">
    <property type="entry name" value="Pkinase"/>
    <property type="match status" value="1"/>
</dbReference>
<dbReference type="GO" id="GO:0004672">
    <property type="term" value="F:protein kinase activity"/>
    <property type="evidence" value="ECO:0007669"/>
    <property type="project" value="InterPro"/>
</dbReference>
<evidence type="ECO:0000259" key="3">
    <source>
        <dbReference type="PROSITE" id="PS50011"/>
    </source>
</evidence>
<keyword evidence="1" id="KW-0067">ATP-binding</keyword>
<name>A0A9Q1EJV5_SYNKA</name>
<proteinExistence type="predicted"/>
<dbReference type="PROSITE" id="PS50011">
    <property type="entry name" value="PROTEIN_KINASE_DOM"/>
    <property type="match status" value="1"/>
</dbReference>
<evidence type="ECO:0000313" key="5">
    <source>
        <dbReference type="Proteomes" id="UP001152622"/>
    </source>
</evidence>
<dbReference type="Gene3D" id="3.30.200.20">
    <property type="entry name" value="Phosphorylase Kinase, domain 1"/>
    <property type="match status" value="1"/>
</dbReference>
<keyword evidence="1" id="KW-0547">Nucleotide-binding</keyword>
<evidence type="ECO:0000256" key="2">
    <source>
        <dbReference type="SAM" id="MobiDB-lite"/>
    </source>
</evidence>
<protein>
    <recommendedName>
        <fullName evidence="3">Protein kinase domain-containing protein</fullName>
    </recommendedName>
</protein>
<feature type="region of interest" description="Disordered" evidence="2">
    <location>
        <begin position="163"/>
        <end position="259"/>
    </location>
</feature>
<feature type="compositionally biased region" description="Basic residues" evidence="2">
    <location>
        <begin position="213"/>
        <end position="235"/>
    </location>
</feature>
<dbReference type="PANTHER" id="PTHR24347">
    <property type="entry name" value="SERINE/THREONINE-PROTEIN KINASE"/>
    <property type="match status" value="1"/>
</dbReference>
<evidence type="ECO:0000313" key="4">
    <source>
        <dbReference type="EMBL" id="KAJ8340132.1"/>
    </source>
</evidence>
<dbReference type="Proteomes" id="UP001152622">
    <property type="component" value="Chromosome 16"/>
</dbReference>
<dbReference type="GO" id="GO:0005524">
    <property type="term" value="F:ATP binding"/>
    <property type="evidence" value="ECO:0007669"/>
    <property type="project" value="UniProtKB-UniRule"/>
</dbReference>
<feature type="region of interest" description="Disordered" evidence="2">
    <location>
        <begin position="286"/>
        <end position="308"/>
    </location>
</feature>
<dbReference type="PROSITE" id="PS00107">
    <property type="entry name" value="PROTEIN_KINASE_ATP"/>
    <property type="match status" value="1"/>
</dbReference>
<dbReference type="InterPro" id="IPR017441">
    <property type="entry name" value="Protein_kinase_ATP_BS"/>
</dbReference>
<organism evidence="4 5">
    <name type="scientific">Synaphobranchus kaupii</name>
    <name type="common">Kaup's arrowtooth eel</name>
    <dbReference type="NCBI Taxonomy" id="118154"/>
    <lineage>
        <taxon>Eukaryota</taxon>
        <taxon>Metazoa</taxon>
        <taxon>Chordata</taxon>
        <taxon>Craniata</taxon>
        <taxon>Vertebrata</taxon>
        <taxon>Euteleostomi</taxon>
        <taxon>Actinopterygii</taxon>
        <taxon>Neopterygii</taxon>
        <taxon>Teleostei</taxon>
        <taxon>Anguilliformes</taxon>
        <taxon>Synaphobranchidae</taxon>
        <taxon>Synaphobranchus</taxon>
    </lineage>
</organism>
<sequence>MSQQASPLATCIANMYEGANLDNAGPLRIGSSARKPSNTVLHSLSTTEATLNLLDAKGDQISSSEVDINDNSEDKTVRPKVTVRLRGTEVQAEVVAELRLSPGETVKSAVHGKKSGPSRPGAGPMSGPGCIPVGPANLLHGSTGDRGNSAPRRPREVTLWSREPTRTQTFDRDGGPGAGGPLVRRRHRRCHFGREATTWQAGGGKALSWQRLNPRKPWLRQRGARSRHSSKRLSPRKLGQAHVQSGRRRGERHTSPVKASLCSKSEETCSIGDVVTATGRNVNRATEASFVEPDSKHGDPTCSGTLTERAGPIQARGEGQLQVLDDCPPLPAPFEHRIVSAKQVPMSTYYTIKPDEVLGGGRFGQVHRCTERSSGLTLAAKIIKVKVMKDRDEVKNEICVMNQLDHVNLIQLYDAFESRTNLTLVME</sequence>
<reference evidence="4" key="1">
    <citation type="journal article" date="2023" name="Science">
        <title>Genome structures resolve the early diversification of teleost fishes.</title>
        <authorList>
            <person name="Parey E."/>
            <person name="Louis A."/>
            <person name="Montfort J."/>
            <person name="Bouchez O."/>
            <person name="Roques C."/>
            <person name="Iampietro C."/>
            <person name="Lluch J."/>
            <person name="Castinel A."/>
            <person name="Donnadieu C."/>
            <person name="Desvignes T."/>
            <person name="Floi Bucao C."/>
            <person name="Jouanno E."/>
            <person name="Wen M."/>
            <person name="Mejri S."/>
            <person name="Dirks R."/>
            <person name="Jansen H."/>
            <person name="Henkel C."/>
            <person name="Chen W.J."/>
            <person name="Zahm M."/>
            <person name="Cabau C."/>
            <person name="Klopp C."/>
            <person name="Thompson A.W."/>
            <person name="Robinson-Rechavi M."/>
            <person name="Braasch I."/>
            <person name="Lecointre G."/>
            <person name="Bobe J."/>
            <person name="Postlethwait J.H."/>
            <person name="Berthelot C."/>
            <person name="Roest Crollius H."/>
            <person name="Guiguen Y."/>
        </authorList>
    </citation>
    <scope>NUCLEOTIDE SEQUENCE</scope>
    <source>
        <strain evidence="4">WJC10195</strain>
    </source>
</reference>
<dbReference type="AlphaFoldDB" id="A0A9Q1EJV5"/>
<keyword evidence="5" id="KW-1185">Reference proteome</keyword>
<feature type="compositionally biased region" description="Basic and acidic residues" evidence="2">
    <location>
        <begin position="163"/>
        <end position="174"/>
    </location>
</feature>
<evidence type="ECO:0000256" key="1">
    <source>
        <dbReference type="PROSITE-ProRule" id="PRU10141"/>
    </source>
</evidence>
<accession>A0A9Q1EJV5</accession>
<gene>
    <name evidence="4" type="ORF">SKAU_G00347650</name>
</gene>
<feature type="domain" description="Protein kinase" evidence="3">
    <location>
        <begin position="352"/>
        <end position="427"/>
    </location>
</feature>
<dbReference type="FunFam" id="3.30.200.20:FF:000196">
    <property type="entry name" value="Myosin light chain kinase family, member 4"/>
    <property type="match status" value="1"/>
</dbReference>